<evidence type="ECO:0000313" key="2">
    <source>
        <dbReference type="EMBL" id="MFA3798635.1"/>
    </source>
</evidence>
<dbReference type="PANTHER" id="PTHR43279:SF1">
    <property type="entry name" value="CATECHOL-2,3-DIOXYGENASE"/>
    <property type="match status" value="1"/>
</dbReference>
<sequence length="277" mass="32078">MNNKNYGLNFNFITLRVKNIEKMRDYYLKLLKMKVLKDKKENGKREITLGTKTAPLIKMISFGNEVLKNDNETNVFHIAYLLPERKDLGNFLRNCAKELIKLDGVGDHNVSEAVYLTDPEGNGIEVYADRDSNTWKWENGHVVMGTETIDLEDLLRISDNLPDFEIPENTKIGHVHLETFDLENDKDFYIKALGLEIVSKLPKAYFLSTGKYHHQFGMNQWNGKRKIPKNDNSTGVEEIHLSLVKEKFEKNFPNIKENTVTIDTPNRIKLFVSKENK</sequence>
<dbReference type="RefSeq" id="WP_372582113.1">
    <property type="nucleotide sequence ID" value="NZ_JBGORW010000001.1"/>
</dbReference>
<dbReference type="PROSITE" id="PS51819">
    <property type="entry name" value="VOC"/>
    <property type="match status" value="1"/>
</dbReference>
<feature type="domain" description="VOC" evidence="1">
    <location>
        <begin position="9"/>
        <end position="129"/>
    </location>
</feature>
<reference evidence="2 3" key="1">
    <citation type="submission" date="2024-07" db="EMBL/GenBank/DDBJ databases">
        <authorList>
            <person name="Li X.-J."/>
            <person name="Wang X."/>
        </authorList>
    </citation>
    <scope>NUCLEOTIDE SEQUENCE [LARGE SCALE GENOMIC DNA]</scope>
    <source>
        <strain evidence="2 3">DSM 23441</strain>
    </source>
</reference>
<dbReference type="Proteomes" id="UP001571581">
    <property type="component" value="Unassembled WGS sequence"/>
</dbReference>
<keyword evidence="3" id="KW-1185">Reference proteome</keyword>
<protein>
    <submittedName>
        <fullName evidence="2">VOC family protein</fullName>
    </submittedName>
</protein>
<dbReference type="InterPro" id="IPR029068">
    <property type="entry name" value="Glyas_Bleomycin-R_OHBP_Dase"/>
</dbReference>
<dbReference type="Gene3D" id="3.10.180.10">
    <property type="entry name" value="2,3-Dihydroxybiphenyl 1,2-Dioxygenase, domain 1"/>
    <property type="match status" value="2"/>
</dbReference>
<dbReference type="Pfam" id="PF00903">
    <property type="entry name" value="Glyoxalase"/>
    <property type="match status" value="2"/>
</dbReference>
<dbReference type="PANTHER" id="PTHR43279">
    <property type="entry name" value="CATECHOL-2,3-DIOXYGENASE"/>
    <property type="match status" value="1"/>
</dbReference>
<dbReference type="SUPFAM" id="SSF54593">
    <property type="entry name" value="Glyoxalase/Bleomycin resistance protein/Dihydroxybiphenyl dioxygenase"/>
    <property type="match status" value="2"/>
</dbReference>
<evidence type="ECO:0000259" key="1">
    <source>
        <dbReference type="PROSITE" id="PS51819"/>
    </source>
</evidence>
<gene>
    <name evidence="2" type="ORF">ACEG17_00320</name>
</gene>
<dbReference type="EMBL" id="JBGORW010000001">
    <property type="protein sequence ID" value="MFA3798635.1"/>
    <property type="molecule type" value="Genomic_DNA"/>
</dbReference>
<proteinExistence type="predicted"/>
<dbReference type="InterPro" id="IPR037523">
    <property type="entry name" value="VOC_core"/>
</dbReference>
<evidence type="ECO:0000313" key="3">
    <source>
        <dbReference type="Proteomes" id="UP001571581"/>
    </source>
</evidence>
<organism evidence="2 3">
    <name type="scientific">Leptotrichia hongkongensis</name>
    <dbReference type="NCBI Taxonomy" id="554406"/>
    <lineage>
        <taxon>Bacteria</taxon>
        <taxon>Fusobacteriati</taxon>
        <taxon>Fusobacteriota</taxon>
        <taxon>Fusobacteriia</taxon>
        <taxon>Fusobacteriales</taxon>
        <taxon>Leptotrichiaceae</taxon>
        <taxon>Leptotrichia</taxon>
    </lineage>
</organism>
<name>A0ABV4S2N8_9FUSO</name>
<accession>A0ABV4S2N8</accession>
<comment type="caution">
    <text evidence="2">The sequence shown here is derived from an EMBL/GenBank/DDBJ whole genome shotgun (WGS) entry which is preliminary data.</text>
</comment>
<dbReference type="InterPro" id="IPR004360">
    <property type="entry name" value="Glyas_Fos-R_dOase_dom"/>
</dbReference>